<name>A0A5B8N1P4_9CHLO</name>
<gene>
    <name evidence="3" type="ORF">A3770_20p85700</name>
</gene>
<dbReference type="AlphaFoldDB" id="A0A5B8N1P4"/>
<evidence type="ECO:0000313" key="4">
    <source>
        <dbReference type="Proteomes" id="UP000316726"/>
    </source>
</evidence>
<proteinExistence type="predicted"/>
<protein>
    <submittedName>
        <fullName evidence="3">Uncharacterized protein</fullName>
    </submittedName>
</protein>
<feature type="region of interest" description="Disordered" evidence="1">
    <location>
        <begin position="262"/>
        <end position="287"/>
    </location>
</feature>
<evidence type="ECO:0000256" key="2">
    <source>
        <dbReference type="SAM" id="SignalP"/>
    </source>
</evidence>
<sequence>MVVVILVVVASSTVEASQGRFGDRWLCGIFSDARHCGRPGSSPAAMDSTSSSDSGCEARHIEWENFASRARFVSASSREEFKKRRLGDCYDWKPEPEEPRACCRALNLFCLSQCAGLSEEEFCEANPGHQVCPAPNRMCCEALNAECNACREGQTVKAYCQYNPSVSGCGEDEPAARPPRPAPKCCKAVTASCMSCALGITEREYCRDNPTTSGCPEPPKKEEPRVCCMAMTASCLSCSEGISKREFCSRYRNKRVQGCSSLRAERPERPERPQRSRSGIGSSLLENLSFLGSPRAVGRKD</sequence>
<evidence type="ECO:0000256" key="1">
    <source>
        <dbReference type="SAM" id="MobiDB-lite"/>
    </source>
</evidence>
<feature type="signal peptide" evidence="2">
    <location>
        <begin position="1"/>
        <end position="16"/>
    </location>
</feature>
<feature type="chain" id="PRO_5022719184" evidence="2">
    <location>
        <begin position="17"/>
        <end position="301"/>
    </location>
</feature>
<reference evidence="3 4" key="1">
    <citation type="submission" date="2018-07" db="EMBL/GenBank/DDBJ databases">
        <title>The complete nuclear genome of the prasinophyte Chloropicon primus (CCMP1205).</title>
        <authorList>
            <person name="Pombert J.-F."/>
            <person name="Otis C."/>
            <person name="Turmel M."/>
            <person name="Lemieux C."/>
        </authorList>
    </citation>
    <scope>NUCLEOTIDE SEQUENCE [LARGE SCALE GENOMIC DNA]</scope>
    <source>
        <strain evidence="3 4">CCMP1205</strain>
    </source>
</reference>
<keyword evidence="4" id="KW-1185">Reference proteome</keyword>
<organism evidence="3 4">
    <name type="scientific">Chloropicon primus</name>
    <dbReference type="NCBI Taxonomy" id="1764295"/>
    <lineage>
        <taxon>Eukaryota</taxon>
        <taxon>Viridiplantae</taxon>
        <taxon>Chlorophyta</taxon>
        <taxon>Chloropicophyceae</taxon>
        <taxon>Chloropicales</taxon>
        <taxon>Chloropicaceae</taxon>
        <taxon>Chloropicon</taxon>
    </lineage>
</organism>
<dbReference type="EMBL" id="CP031053">
    <property type="protein sequence ID" value="QDZ26052.1"/>
    <property type="molecule type" value="Genomic_DNA"/>
</dbReference>
<accession>A0A5B8N1P4</accession>
<feature type="compositionally biased region" description="Basic and acidic residues" evidence="1">
    <location>
        <begin position="263"/>
        <end position="274"/>
    </location>
</feature>
<keyword evidence="2" id="KW-0732">Signal</keyword>
<evidence type="ECO:0000313" key="3">
    <source>
        <dbReference type="EMBL" id="QDZ26052.1"/>
    </source>
</evidence>
<dbReference type="Proteomes" id="UP000316726">
    <property type="component" value="Chromosome 20"/>
</dbReference>